<name>A0AA91T099_CLALS</name>
<dbReference type="EMBL" id="LYUB02000017">
    <property type="protein sequence ID" value="OVF06904.1"/>
    <property type="molecule type" value="Genomic_DNA"/>
</dbReference>
<dbReference type="Proteomes" id="UP000195602">
    <property type="component" value="Unassembled WGS sequence"/>
</dbReference>
<reference evidence="2 3" key="1">
    <citation type="submission" date="2017-04" db="EMBL/GenBank/DDBJ databases">
        <title>Draft genome of the yeast Clavispora lusitaniae type strain CBS 6936.</title>
        <authorList>
            <person name="Durrens P."/>
            <person name="Klopp C."/>
            <person name="Biteau N."/>
            <person name="Fitton-Ouhabi V."/>
            <person name="Dementhon K."/>
            <person name="Accoceberry I."/>
            <person name="Sherman D.J."/>
            <person name="Noel T."/>
        </authorList>
    </citation>
    <scope>NUCLEOTIDE SEQUENCE [LARGE SCALE GENOMIC DNA]</scope>
    <source>
        <strain evidence="2 3">CBS 6936</strain>
    </source>
</reference>
<feature type="compositionally biased region" description="Basic and acidic residues" evidence="1">
    <location>
        <begin position="362"/>
        <end position="375"/>
    </location>
</feature>
<comment type="caution">
    <text evidence="2">The sequence shown here is derived from an EMBL/GenBank/DDBJ whole genome shotgun (WGS) entry which is preliminary data.</text>
</comment>
<feature type="region of interest" description="Disordered" evidence="1">
    <location>
        <begin position="362"/>
        <end position="399"/>
    </location>
</feature>
<feature type="region of interest" description="Disordered" evidence="1">
    <location>
        <begin position="450"/>
        <end position="499"/>
    </location>
</feature>
<feature type="compositionally biased region" description="Basic and acidic residues" evidence="1">
    <location>
        <begin position="477"/>
        <end position="497"/>
    </location>
</feature>
<evidence type="ECO:0000313" key="2">
    <source>
        <dbReference type="EMBL" id="OVF06904.1"/>
    </source>
</evidence>
<proteinExistence type="predicted"/>
<dbReference type="AlphaFoldDB" id="A0AA91T099"/>
<protein>
    <submittedName>
        <fullName evidence="2">Uncharacterized protein</fullName>
    </submittedName>
</protein>
<dbReference type="KEGG" id="clus:A9F13_17g01265"/>
<sequence>MSYTELDIAESYDDPILTLARDANLNKEKGKTAKLLSIIQGFPIAERKVSRLCNLSLSILQALEKIDLNLKNWAFMSLDINSTNHFDNANPDEIKIFNTNVSLRVISSCQELTVKLNKITADIDFITSASRSLSPIEYISDSGTLLTTLTLRSIKLKDELRDKVTIAYSKAKLITIGSDLESMLADNPNDESATVASYKQFVVSLLNQLNKAIEVDNTEDRNECLAVISDMEQMFEVFKLERASQKQASDSSDLVPASQEPVKLEPDFSSSPSKFDYSDEYESSDEASTSQSMSSHTQPTVHSITKHSLSRSPDSSYVSKRRESLSSFTSASILHKSTISEELPYLMSAFNSAKTLEEDVHHFKEKEKEKEKETPQKSVSEVPSTPTPKHFIPHKAHLPNTSLYSDSRIIQKPLSSPGAYLYANNSLLSKLGIKPQVISADVPRQLSDSTFVNRSSQSQLPSPGSPPYGYGSSLLNGKKDDKENADERPPLTKENLESHTVSSLVLTDALHADFVE</sequence>
<feature type="compositionally biased region" description="Polar residues" evidence="1">
    <location>
        <begin position="287"/>
        <end position="303"/>
    </location>
</feature>
<accession>A0AA91T099</accession>
<evidence type="ECO:0000256" key="1">
    <source>
        <dbReference type="SAM" id="MobiDB-lite"/>
    </source>
</evidence>
<feature type="region of interest" description="Disordered" evidence="1">
    <location>
        <begin position="248"/>
        <end position="318"/>
    </location>
</feature>
<gene>
    <name evidence="2" type="ORF">A9F13_17g01265</name>
</gene>
<organism evidence="2 3">
    <name type="scientific">Clavispora lusitaniae</name>
    <name type="common">Candida lusitaniae</name>
    <dbReference type="NCBI Taxonomy" id="36911"/>
    <lineage>
        <taxon>Eukaryota</taxon>
        <taxon>Fungi</taxon>
        <taxon>Dikarya</taxon>
        <taxon>Ascomycota</taxon>
        <taxon>Saccharomycotina</taxon>
        <taxon>Pichiomycetes</taxon>
        <taxon>Metschnikowiaceae</taxon>
        <taxon>Clavispora</taxon>
    </lineage>
</organism>
<evidence type="ECO:0000313" key="3">
    <source>
        <dbReference type="Proteomes" id="UP000195602"/>
    </source>
</evidence>
<feature type="compositionally biased region" description="Low complexity" evidence="1">
    <location>
        <begin position="455"/>
        <end position="475"/>
    </location>
</feature>